<feature type="coiled-coil region" evidence="1">
    <location>
        <begin position="669"/>
        <end position="781"/>
    </location>
</feature>
<dbReference type="PANTHER" id="PTHR34452:SF7">
    <property type="entry name" value="MYOSIN HEAVY CHAIN-RELATED PROTEIN"/>
    <property type="match status" value="1"/>
</dbReference>
<feature type="compositionally biased region" description="Polar residues" evidence="2">
    <location>
        <begin position="440"/>
        <end position="456"/>
    </location>
</feature>
<feature type="coiled-coil region" evidence="1">
    <location>
        <begin position="1044"/>
        <end position="1106"/>
    </location>
</feature>
<feature type="region of interest" description="Disordered" evidence="2">
    <location>
        <begin position="436"/>
        <end position="465"/>
    </location>
</feature>
<accession>A0A8X8D7D5</accession>
<feature type="region of interest" description="Disordered" evidence="2">
    <location>
        <begin position="243"/>
        <end position="302"/>
    </location>
</feature>
<evidence type="ECO:0000313" key="4">
    <source>
        <dbReference type="EMBL" id="KAG6781044.1"/>
    </source>
</evidence>
<feature type="region of interest" description="Disordered" evidence="2">
    <location>
        <begin position="892"/>
        <end position="915"/>
    </location>
</feature>
<feature type="region of interest" description="Disordered" evidence="2">
    <location>
        <begin position="175"/>
        <end position="225"/>
    </location>
</feature>
<name>A0A8X8D7D5_POPTO</name>
<sequence length="1109" mass="126019">MFRSARWRGEKNKIKTVFKLQFHATQLPQLNVNALVVSVVPGDVGKPTVSLEKGILRQGSCRWDYPVHETVKYIRDVKTGKINERIYHFVVSTGSSKNSLVGEVSIDFADYAEATKASTVSLPFKNSKSNGVLHVSIQRLQENVEQSEVMEGQDAHVKSQSRTLNTLLSNSNIDEGIDSHSSEDGPLINGAHTADLNVNDRTSSGSDITMSSSESSSGLNTPRELGLRNNMLQDPISFLSSQTQTSASHLSKANASAANYGEHRQQQWELSADSDHGTNSTDDSTNSSQGNLTRDRSQQVSDMDMEKLKADLVMLSRQADVSEMEIQTLRKQIVKESKRGQDLSREILGLKGERDMLKSECEKLKAFQKRMEEARSKNKSQFEGGDPWALLEEVRQELNYEKDLNSNLRLQLQKTQESNAELILAVKDLDEMLEQKSKGTSDLSNKARSYENAISRSETDDDEEQKALEELVKEHKDAKETYLLEQKIMDLCSEIEIYRRDRDELEMQMEQLALDYEILKQENHDMSYKLEQSQLQEQLKMQYECSSLFPNINEQEAQIESLENELKMQSEENSDFLATIKELETHIKSLEEELEKQAQEFEADLEAVTRARVEQEQRAIQAEEALRKTRLKNATAAEKLQEEFRRLSMQMASTFDANEKVAMKALAESSELRMQKVQLEEMLQKANEEVQSITDGYESKLHDLSNQLNLKMHQIEQMMMEIEDKSRLLEQLKKLDEERGGALSQEIQGLKAELEMLAIENNNLLKQAEQKESKSLELEQIKTSIKHTEALVQKGDLERDELVGTISLLKKEAEKSLVELNRMRCLKDEKEAAMNVLQSEVGMLKAQCDNLKHSVFEDELEKEKLRKQLVQLKSELKKKEDALNSMEKKIKESSKRSAVSEGTKTNLRNNKSAPVPYGSMEVANLREKIKLLEGQIKLKETALEASASSFAEKERDLQNKIEELVSRLEELNQNSAIFSHNQPQKSSEDDIGVNSIGDIAEDFGNTDENPSTSYGTCKENGNSRLLIKSDHSTASEQEPKASCINNTDHNADKLLSELVTLKERNKSMENELKEMQERYSEISLKFAEVEGERQQLVMTLRNLKNARKS</sequence>
<feature type="coiled-coil region" evidence="1">
    <location>
        <begin position="305"/>
        <end position="332"/>
    </location>
</feature>
<dbReference type="Pfam" id="PF10358">
    <property type="entry name" value="NT-C2"/>
    <property type="match status" value="1"/>
</dbReference>
<organism evidence="4 5">
    <name type="scientific">Populus tomentosa</name>
    <name type="common">Chinese white poplar</name>
    <dbReference type="NCBI Taxonomy" id="118781"/>
    <lineage>
        <taxon>Eukaryota</taxon>
        <taxon>Viridiplantae</taxon>
        <taxon>Streptophyta</taxon>
        <taxon>Embryophyta</taxon>
        <taxon>Tracheophyta</taxon>
        <taxon>Spermatophyta</taxon>
        <taxon>Magnoliopsida</taxon>
        <taxon>eudicotyledons</taxon>
        <taxon>Gunneridae</taxon>
        <taxon>Pentapetalae</taxon>
        <taxon>rosids</taxon>
        <taxon>fabids</taxon>
        <taxon>Malpighiales</taxon>
        <taxon>Salicaceae</taxon>
        <taxon>Saliceae</taxon>
        <taxon>Populus</taxon>
    </lineage>
</organism>
<gene>
    <name evidence="4" type="ORF">POTOM_013925</name>
</gene>
<feature type="coiled-coil region" evidence="1">
    <location>
        <begin position="922"/>
        <end position="981"/>
    </location>
</feature>
<feature type="compositionally biased region" description="Polar residues" evidence="2">
    <location>
        <begin position="243"/>
        <end position="257"/>
    </location>
</feature>
<dbReference type="AlphaFoldDB" id="A0A8X8D7D5"/>
<feature type="compositionally biased region" description="Low complexity" evidence="2">
    <location>
        <begin position="277"/>
        <end position="291"/>
    </location>
</feature>
<dbReference type="EMBL" id="JAAWWB010000006">
    <property type="protein sequence ID" value="KAG6781044.1"/>
    <property type="molecule type" value="Genomic_DNA"/>
</dbReference>
<evidence type="ECO:0000256" key="1">
    <source>
        <dbReference type="SAM" id="Coils"/>
    </source>
</evidence>
<keyword evidence="5" id="KW-1185">Reference proteome</keyword>
<reference evidence="4" key="1">
    <citation type="journal article" date="2020" name="bioRxiv">
        <title>Hybrid origin of Populus tomentosa Carr. identified through genome sequencing and phylogenomic analysis.</title>
        <authorList>
            <person name="An X."/>
            <person name="Gao K."/>
            <person name="Chen Z."/>
            <person name="Li J."/>
            <person name="Yang X."/>
            <person name="Yang X."/>
            <person name="Zhou J."/>
            <person name="Guo T."/>
            <person name="Zhao T."/>
            <person name="Huang S."/>
            <person name="Miao D."/>
            <person name="Khan W.U."/>
            <person name="Rao P."/>
            <person name="Ye M."/>
            <person name="Lei B."/>
            <person name="Liao W."/>
            <person name="Wang J."/>
            <person name="Ji L."/>
            <person name="Li Y."/>
            <person name="Guo B."/>
            <person name="Mustafa N.S."/>
            <person name="Li S."/>
            <person name="Yun Q."/>
            <person name="Keller S.R."/>
            <person name="Mao J."/>
            <person name="Zhang R."/>
            <person name="Strauss S.H."/>
        </authorList>
    </citation>
    <scope>NUCLEOTIDE SEQUENCE</scope>
    <source>
        <strain evidence="4">GM15</strain>
        <tissue evidence="4">Leaf</tissue>
    </source>
</reference>
<dbReference type="PROSITE" id="PS51840">
    <property type="entry name" value="C2_NT"/>
    <property type="match status" value="1"/>
</dbReference>
<feature type="compositionally biased region" description="Polar residues" evidence="2">
    <location>
        <begin position="896"/>
        <end position="912"/>
    </location>
</feature>
<feature type="domain" description="C2 NT-type" evidence="3">
    <location>
        <begin position="6"/>
        <end position="141"/>
    </location>
</feature>
<dbReference type="OrthoDB" id="765176at2759"/>
<protein>
    <recommendedName>
        <fullName evidence="3">C2 NT-type domain-containing protein</fullName>
    </recommendedName>
</protein>
<keyword evidence="1" id="KW-0175">Coiled coil</keyword>
<feature type="coiled-coil region" evidence="1">
    <location>
        <begin position="357"/>
        <end position="411"/>
    </location>
</feature>
<evidence type="ECO:0000256" key="2">
    <source>
        <dbReference type="SAM" id="MobiDB-lite"/>
    </source>
</evidence>
<comment type="caution">
    <text evidence="4">The sequence shown here is derived from an EMBL/GenBank/DDBJ whole genome shotgun (WGS) entry which is preliminary data.</text>
</comment>
<dbReference type="InterPro" id="IPR019448">
    <property type="entry name" value="NT-C2"/>
</dbReference>
<evidence type="ECO:0000259" key="3">
    <source>
        <dbReference type="PROSITE" id="PS51840"/>
    </source>
</evidence>
<proteinExistence type="predicted"/>
<feature type="compositionally biased region" description="Low complexity" evidence="2">
    <location>
        <begin position="203"/>
        <end position="217"/>
    </location>
</feature>
<feature type="coiled-coil region" evidence="1">
    <location>
        <begin position="552"/>
        <end position="632"/>
    </location>
</feature>
<dbReference type="PANTHER" id="PTHR34452">
    <property type="entry name" value="MYOSIN HEAVY CHAIN-RELATED PROTEIN"/>
    <property type="match status" value="1"/>
</dbReference>
<dbReference type="Proteomes" id="UP000886885">
    <property type="component" value="Chromosome 3D"/>
</dbReference>
<evidence type="ECO:0000313" key="5">
    <source>
        <dbReference type="Proteomes" id="UP000886885"/>
    </source>
</evidence>